<feature type="region of interest" description="Disordered" evidence="1">
    <location>
        <begin position="537"/>
        <end position="610"/>
    </location>
</feature>
<dbReference type="AlphaFoldDB" id="A0A2S8I6G4"/>
<dbReference type="InterPro" id="IPR021692">
    <property type="entry name" value="Tle3_C"/>
</dbReference>
<organism evidence="4 5">
    <name type="scientific">Burkholderia cepacia</name>
    <name type="common">Pseudomonas cepacia</name>
    <dbReference type="NCBI Taxonomy" id="292"/>
    <lineage>
        <taxon>Bacteria</taxon>
        <taxon>Pseudomonadati</taxon>
        <taxon>Pseudomonadota</taxon>
        <taxon>Betaproteobacteria</taxon>
        <taxon>Burkholderiales</taxon>
        <taxon>Burkholderiaceae</taxon>
        <taxon>Burkholderia</taxon>
        <taxon>Burkholderia cepacia complex</taxon>
    </lineage>
</organism>
<evidence type="ECO:0000313" key="4">
    <source>
        <dbReference type="EMBL" id="PQP10269.1"/>
    </source>
</evidence>
<feature type="compositionally biased region" description="Basic and acidic residues" evidence="1">
    <location>
        <begin position="15"/>
        <end position="25"/>
    </location>
</feature>
<dbReference type="InterPro" id="IPR056221">
    <property type="entry name" value="Tle3_ab_dom"/>
</dbReference>
<reference evidence="4 5" key="1">
    <citation type="submission" date="2018-02" db="EMBL/GenBank/DDBJ databases">
        <title>Draft genome sequencing of Burkholderia cepacia Y14-15.</title>
        <authorList>
            <person name="Zheng B.-X."/>
        </authorList>
    </citation>
    <scope>NUCLEOTIDE SEQUENCE [LARGE SCALE GENOMIC DNA]</scope>
    <source>
        <strain evidence="4 5">Y14-15</strain>
    </source>
</reference>
<evidence type="ECO:0000313" key="5">
    <source>
        <dbReference type="Proteomes" id="UP000238206"/>
    </source>
</evidence>
<proteinExistence type="predicted"/>
<feature type="domain" description="T6SS Tle3 phospholipase effector alpha/beta" evidence="3">
    <location>
        <begin position="63"/>
        <end position="416"/>
    </location>
</feature>
<accession>A0A2S8I6G4</accession>
<dbReference type="EMBL" id="PUIQ01000066">
    <property type="protein sequence ID" value="PQP10269.1"/>
    <property type="molecule type" value="Genomic_DNA"/>
</dbReference>
<dbReference type="RefSeq" id="WP_105393322.1">
    <property type="nucleotide sequence ID" value="NZ_PUIQ01000066.1"/>
</dbReference>
<feature type="region of interest" description="Disordered" evidence="1">
    <location>
        <begin position="1"/>
        <end position="43"/>
    </location>
</feature>
<feature type="compositionally biased region" description="Basic and acidic residues" evidence="1">
    <location>
        <begin position="570"/>
        <end position="595"/>
    </location>
</feature>
<dbReference type="Pfam" id="PF24322">
    <property type="entry name" value="Tle3"/>
    <property type="match status" value="1"/>
</dbReference>
<feature type="domain" description="Antibacterial effector protein Tle3 C-terminal" evidence="2">
    <location>
        <begin position="659"/>
        <end position="711"/>
    </location>
</feature>
<evidence type="ECO:0008006" key="6">
    <source>
        <dbReference type="Google" id="ProtNLM"/>
    </source>
</evidence>
<sequence>MAASILDPRPVANARTDEPAAKTDAPDTAASRSESPPIVVGRTEGPMLFDKNNRLVCVKQLPLPGVVIFVHGVNSEGEWFEASEEGLCEGLNRRLGRLDDQMKYQGVDAGQLTPAKYTEGMTPDGFLNPQLWAGTYVKPDPSFSPVIHFRWGYKATLEELKEYGDKIFLNEKDYWGGGPFTNGCSSLPDLWHGGLDDRAFGWTSVQGINPTNRPLYRAPPRAYGVLAALRLARLIESIRKMQANVPITVVCHSQGNIVGLTGAFFGDALPEVEDPWGRKGRCVADAYVLANAPYSFAQGEGQQKSSIFMDTWSQRGTKDDKGNRGRQTYAARTQTFGKFLSIIGARAAYEPSPDKVDEDMANDRVSPTSNKSYAAQDDRARHGLNGSTYGRVTSYCCPHDQVISAVTVQGIGWRGIGKHELDDIRVSGVLTQRVFASGFDVGVQKPYRYWEDDWRHGEKGTTSGFWYPPSPPAKFGLIGALKGNESIFGMMGTLITAPIMYAATAATSALKMFRVNEDPPKGWTIVADAPALDETFPPKALRFGKPVETRDGDAVSDFNEGNDPPSAWRDASKSDVDKQADDPYDQYKAKNKDGDAQGTAGSEAGQRYEDRALMRMETRRTLNTEWVDGDGHVIGEDGKSDLPDGYKDWRDKQITDWLDRGQTNSPTNHSTTMTNPEHARKALAYDVAIGPCYLTSDQLYDLRIEADWRMGDGIERDSPNKKYSDYFSSGKIDDLPMHKWANAEGSEANMPDKIMDEREGQIYLKAGSVI</sequence>
<dbReference type="Proteomes" id="UP000238206">
    <property type="component" value="Unassembled WGS sequence"/>
</dbReference>
<evidence type="ECO:0000259" key="2">
    <source>
        <dbReference type="Pfam" id="PF11678"/>
    </source>
</evidence>
<dbReference type="Pfam" id="PF11678">
    <property type="entry name" value="Tle3_C"/>
    <property type="match status" value="1"/>
</dbReference>
<feature type="region of interest" description="Disordered" evidence="1">
    <location>
        <begin position="352"/>
        <end position="372"/>
    </location>
</feature>
<evidence type="ECO:0000256" key="1">
    <source>
        <dbReference type="SAM" id="MobiDB-lite"/>
    </source>
</evidence>
<evidence type="ECO:0000259" key="3">
    <source>
        <dbReference type="Pfam" id="PF24322"/>
    </source>
</evidence>
<comment type="caution">
    <text evidence="4">The sequence shown here is derived from an EMBL/GenBank/DDBJ whole genome shotgun (WGS) entry which is preliminary data.</text>
</comment>
<protein>
    <recommendedName>
        <fullName evidence="6">Transmembrane protein</fullName>
    </recommendedName>
</protein>
<name>A0A2S8I6G4_BURCE</name>
<gene>
    <name evidence="4" type="ORF">C5615_33570</name>
</gene>